<dbReference type="InterPro" id="IPR000682">
    <property type="entry name" value="PCMT"/>
</dbReference>
<dbReference type="NCBIfam" id="TIGR00080">
    <property type="entry name" value="pimt"/>
    <property type="match status" value="1"/>
</dbReference>
<dbReference type="Gene3D" id="3.40.50.150">
    <property type="entry name" value="Vaccinia Virus protein VP39"/>
    <property type="match status" value="1"/>
</dbReference>
<dbReference type="PANTHER" id="PTHR11579:SF0">
    <property type="entry name" value="PROTEIN-L-ISOASPARTATE(D-ASPARTATE) O-METHYLTRANSFERASE"/>
    <property type="match status" value="1"/>
</dbReference>
<reference evidence="8" key="1">
    <citation type="submission" date="2018-11" db="EMBL/GenBank/DDBJ databases">
        <title>Myxobolus squamalis genome and transcriptome.</title>
        <authorList>
            <person name="Yahalomi D."/>
            <person name="Atkinson S.D."/>
            <person name="Neuhof M."/>
            <person name="Chang E.S."/>
            <person name="Philippe H."/>
            <person name="Cartwright P."/>
            <person name="Bartholomew J.L."/>
            <person name="Huchon D."/>
        </authorList>
    </citation>
    <scope>NUCLEOTIDE SEQUENCE</scope>
    <source>
        <strain evidence="8">71B08</strain>
        <tissue evidence="8">Whole</tissue>
    </source>
</reference>
<evidence type="ECO:0000256" key="2">
    <source>
        <dbReference type="ARBA" id="ARBA00005369"/>
    </source>
</evidence>
<dbReference type="GO" id="GO:0004719">
    <property type="term" value="F:protein-L-isoaspartate (D-aspartate) O-methyltransferase activity"/>
    <property type="evidence" value="ECO:0007669"/>
    <property type="project" value="UniProtKB-EC"/>
</dbReference>
<dbReference type="Pfam" id="PF01135">
    <property type="entry name" value="PCMT"/>
    <property type="match status" value="1"/>
</dbReference>
<dbReference type="SUPFAM" id="SSF53335">
    <property type="entry name" value="S-adenosyl-L-methionine-dependent methyltransferases"/>
    <property type="match status" value="1"/>
</dbReference>
<dbReference type="PANTHER" id="PTHR11579">
    <property type="entry name" value="PROTEIN-L-ISOASPARTATE O-METHYLTRANSFERASE"/>
    <property type="match status" value="1"/>
</dbReference>
<proteinExistence type="inferred from homology"/>
<dbReference type="GO" id="GO:0032259">
    <property type="term" value="P:methylation"/>
    <property type="evidence" value="ECO:0007669"/>
    <property type="project" value="UniProtKB-KW"/>
</dbReference>
<keyword evidence="5 8" id="KW-0489">Methyltransferase</keyword>
<keyword evidence="6 8" id="KW-0808">Transferase</keyword>
<comment type="subcellular location">
    <subcellularLocation>
        <location evidence="1">Cytoplasm</location>
    </subcellularLocation>
</comment>
<sequence>MLYQSHASNDALIQHLINMGIIKTDIVAKVMKTVDRKFFSKSRFYDDSPQTIGYGATLSAPHIHAHALEFLRPQLTLPSCRVLDVGCGSGYLSLCMSLMNDSKGKVVGVDHISELVDFSIKNVIQTGNKHLLENNSIKFVASDGRQGYPPDQPYDVIYVGAAAPSVPTQLVDQLAIGGTMLIPVGSIVFGQKLKAFRKQSNGNLEITDELDVCFVPLTDLNEQINR</sequence>
<keyword evidence="7" id="KW-0949">S-adenosyl-L-methionine</keyword>
<dbReference type="EMBL" id="GHBR01001887">
    <property type="protein sequence ID" value="NDJ96939.1"/>
    <property type="molecule type" value="Transcribed_RNA"/>
</dbReference>
<name>A0A6B2G5R5_MYXSQ</name>
<dbReference type="InterPro" id="IPR029063">
    <property type="entry name" value="SAM-dependent_MTases_sf"/>
</dbReference>
<evidence type="ECO:0000256" key="6">
    <source>
        <dbReference type="ARBA" id="ARBA00022679"/>
    </source>
</evidence>
<evidence type="ECO:0000313" key="8">
    <source>
        <dbReference type="EMBL" id="NDJ96939.1"/>
    </source>
</evidence>
<dbReference type="CDD" id="cd02440">
    <property type="entry name" value="AdoMet_MTases"/>
    <property type="match status" value="1"/>
</dbReference>
<dbReference type="EC" id="2.1.1.77" evidence="3"/>
<evidence type="ECO:0000256" key="7">
    <source>
        <dbReference type="ARBA" id="ARBA00022691"/>
    </source>
</evidence>
<organism evidence="8">
    <name type="scientific">Myxobolus squamalis</name>
    <name type="common">Myxosporean</name>
    <dbReference type="NCBI Taxonomy" id="59785"/>
    <lineage>
        <taxon>Eukaryota</taxon>
        <taxon>Metazoa</taxon>
        <taxon>Cnidaria</taxon>
        <taxon>Myxozoa</taxon>
        <taxon>Myxosporea</taxon>
        <taxon>Bivalvulida</taxon>
        <taxon>Platysporina</taxon>
        <taxon>Myxobolidae</taxon>
        <taxon>Myxobolus</taxon>
    </lineage>
</organism>
<evidence type="ECO:0000256" key="4">
    <source>
        <dbReference type="ARBA" id="ARBA00022490"/>
    </source>
</evidence>
<protein>
    <recommendedName>
        <fullName evidence="3">protein-L-isoaspartate(D-aspartate) O-methyltransferase</fullName>
        <ecNumber evidence="3">2.1.1.77</ecNumber>
    </recommendedName>
</protein>
<evidence type="ECO:0000256" key="5">
    <source>
        <dbReference type="ARBA" id="ARBA00022603"/>
    </source>
</evidence>
<dbReference type="AlphaFoldDB" id="A0A6B2G5R5"/>
<dbReference type="GO" id="GO:0005737">
    <property type="term" value="C:cytoplasm"/>
    <property type="evidence" value="ECO:0007669"/>
    <property type="project" value="UniProtKB-SubCell"/>
</dbReference>
<accession>A0A6B2G5R5</accession>
<evidence type="ECO:0000256" key="3">
    <source>
        <dbReference type="ARBA" id="ARBA00011890"/>
    </source>
</evidence>
<comment type="similarity">
    <text evidence="2">Belongs to the methyltransferase superfamily. L-isoaspartyl/D-aspartyl protein methyltransferase family.</text>
</comment>
<keyword evidence="4" id="KW-0963">Cytoplasm</keyword>
<evidence type="ECO:0000256" key="1">
    <source>
        <dbReference type="ARBA" id="ARBA00004496"/>
    </source>
</evidence>